<dbReference type="InterPro" id="IPR023465">
    <property type="entry name" value="Riboflavin_kinase_dom_sf"/>
</dbReference>
<sequence>MQRLFHDHPIPDALRGAVIALGNFDGFHLGHQAVVGRAVQKAAHERRPAIVATFDPHPVRHFRPETPPFRLTTLDQRERLFAAAGADAMLVFRFGAELAATPAEEFVADLLGRRLGAAGVVTGEDFTFGKGRGGNAQRLREWGAARGIDAEAMTAVVLDGKRISSGRIREALQAGDPASATRLLTRPFAIAGKVIHGDKRGRELGWPTANMELGSYLRPAYGIYAVRVRLGDGSEHDGVANLGVRPMFDPPRELLETVLFDFDGDLYGQAIEVALHAYIRREMKFDGINALKARMDEDAAAARRLLAAGPPLA</sequence>
<dbReference type="PANTHER" id="PTHR22749:SF6">
    <property type="entry name" value="RIBOFLAVIN KINASE"/>
    <property type="match status" value="1"/>
</dbReference>
<evidence type="ECO:0000256" key="1">
    <source>
        <dbReference type="ARBA" id="ARBA00002121"/>
    </source>
</evidence>
<evidence type="ECO:0000259" key="16">
    <source>
        <dbReference type="SMART" id="SM00904"/>
    </source>
</evidence>
<name>A0A516IUH3_9SPHN</name>
<comment type="pathway">
    <text evidence="2 15">Cofactor biosynthesis; FAD biosynthesis; FAD from FMN: step 1/1.</text>
</comment>
<comment type="similarity">
    <text evidence="15">Belongs to the ribF family.</text>
</comment>
<dbReference type="AlphaFoldDB" id="A0A516IUH3"/>
<keyword evidence="9 15" id="KW-0418">Kinase</keyword>
<dbReference type="EC" id="2.7.7.2" evidence="15"/>
<keyword evidence="11 15" id="KW-0067">ATP-binding</keyword>
<dbReference type="GO" id="GO:0006747">
    <property type="term" value="P:FAD biosynthetic process"/>
    <property type="evidence" value="ECO:0007669"/>
    <property type="project" value="UniProtKB-UniRule"/>
</dbReference>
<dbReference type="OrthoDB" id="9803667at2"/>
<accession>A0A516IUH3</accession>
<comment type="pathway">
    <text evidence="3 15">Cofactor biosynthesis; FMN biosynthesis; FMN from riboflavin (ATP route): step 1/1.</text>
</comment>
<evidence type="ECO:0000256" key="11">
    <source>
        <dbReference type="ARBA" id="ARBA00022840"/>
    </source>
</evidence>
<dbReference type="GO" id="GO:0005524">
    <property type="term" value="F:ATP binding"/>
    <property type="evidence" value="ECO:0007669"/>
    <property type="project" value="UniProtKB-UniRule"/>
</dbReference>
<dbReference type="Gene3D" id="2.40.30.30">
    <property type="entry name" value="Riboflavin kinase-like"/>
    <property type="match status" value="1"/>
</dbReference>
<dbReference type="UniPathway" id="UPA00277">
    <property type="reaction ID" value="UER00407"/>
</dbReference>
<dbReference type="SUPFAM" id="SSF52374">
    <property type="entry name" value="Nucleotidylyl transferase"/>
    <property type="match status" value="1"/>
</dbReference>
<keyword evidence="18" id="KW-1185">Reference proteome</keyword>
<evidence type="ECO:0000256" key="10">
    <source>
        <dbReference type="ARBA" id="ARBA00022827"/>
    </source>
</evidence>
<evidence type="ECO:0000256" key="15">
    <source>
        <dbReference type="PIRNR" id="PIRNR004491"/>
    </source>
</evidence>
<dbReference type="InterPro" id="IPR023468">
    <property type="entry name" value="Riboflavin_kinase"/>
</dbReference>
<dbReference type="UniPathway" id="UPA00276">
    <property type="reaction ID" value="UER00406"/>
</dbReference>
<evidence type="ECO:0000313" key="18">
    <source>
        <dbReference type="Proteomes" id="UP000321857"/>
    </source>
</evidence>
<dbReference type="InterPro" id="IPR014729">
    <property type="entry name" value="Rossmann-like_a/b/a_fold"/>
</dbReference>
<dbReference type="CDD" id="cd02064">
    <property type="entry name" value="FAD_synthetase_N"/>
    <property type="match status" value="1"/>
</dbReference>
<dbReference type="PIRSF" id="PIRSF004491">
    <property type="entry name" value="FAD_Synth"/>
    <property type="match status" value="1"/>
</dbReference>
<keyword evidence="10 15" id="KW-0274">FAD</keyword>
<evidence type="ECO:0000256" key="8">
    <source>
        <dbReference type="ARBA" id="ARBA00022741"/>
    </source>
</evidence>
<dbReference type="InterPro" id="IPR015864">
    <property type="entry name" value="FAD_synthase"/>
</dbReference>
<dbReference type="NCBIfam" id="NF004160">
    <property type="entry name" value="PRK05627.1-3"/>
    <property type="match status" value="1"/>
</dbReference>
<evidence type="ECO:0000256" key="14">
    <source>
        <dbReference type="ARBA" id="ARBA00049494"/>
    </source>
</evidence>
<dbReference type="NCBIfam" id="TIGR00083">
    <property type="entry name" value="ribF"/>
    <property type="match status" value="1"/>
</dbReference>
<dbReference type="GO" id="GO:0009398">
    <property type="term" value="P:FMN biosynthetic process"/>
    <property type="evidence" value="ECO:0007669"/>
    <property type="project" value="UniProtKB-UniRule"/>
</dbReference>
<gene>
    <name evidence="17" type="ORF">FMM02_03935</name>
</gene>
<keyword evidence="8 15" id="KW-0547">Nucleotide-binding</keyword>
<dbReference type="InterPro" id="IPR015865">
    <property type="entry name" value="Riboflavin_kinase_bac/euk"/>
</dbReference>
<evidence type="ECO:0000256" key="4">
    <source>
        <dbReference type="ARBA" id="ARBA00022630"/>
    </source>
</evidence>
<dbReference type="Gene3D" id="3.40.50.620">
    <property type="entry name" value="HUPs"/>
    <property type="match status" value="1"/>
</dbReference>
<dbReference type="RefSeq" id="WP_147494957.1">
    <property type="nucleotide sequence ID" value="NZ_CP041659.1"/>
</dbReference>
<evidence type="ECO:0000256" key="6">
    <source>
        <dbReference type="ARBA" id="ARBA00022679"/>
    </source>
</evidence>
<dbReference type="GO" id="GO:0008531">
    <property type="term" value="F:riboflavin kinase activity"/>
    <property type="evidence" value="ECO:0007669"/>
    <property type="project" value="UniProtKB-UniRule"/>
</dbReference>
<evidence type="ECO:0000256" key="9">
    <source>
        <dbReference type="ARBA" id="ARBA00022777"/>
    </source>
</evidence>
<keyword evidence="6 15" id="KW-0808">Transferase</keyword>
<evidence type="ECO:0000256" key="12">
    <source>
        <dbReference type="ARBA" id="ARBA00023268"/>
    </source>
</evidence>
<keyword evidence="4 15" id="KW-0285">Flavoprotein</keyword>
<keyword evidence="12" id="KW-0511">Multifunctional enzyme</keyword>
<evidence type="ECO:0000256" key="13">
    <source>
        <dbReference type="ARBA" id="ARBA00047880"/>
    </source>
</evidence>
<keyword evidence="7 15" id="KW-0548">Nucleotidyltransferase</keyword>
<comment type="catalytic activity">
    <reaction evidence="14 15">
        <text>FMN + ATP + H(+) = FAD + diphosphate</text>
        <dbReference type="Rhea" id="RHEA:17237"/>
        <dbReference type="ChEBI" id="CHEBI:15378"/>
        <dbReference type="ChEBI" id="CHEBI:30616"/>
        <dbReference type="ChEBI" id="CHEBI:33019"/>
        <dbReference type="ChEBI" id="CHEBI:57692"/>
        <dbReference type="ChEBI" id="CHEBI:58210"/>
        <dbReference type="EC" id="2.7.7.2"/>
    </reaction>
</comment>
<dbReference type="FunFam" id="3.40.50.620:FF:000021">
    <property type="entry name" value="Riboflavin biosynthesis protein"/>
    <property type="match status" value="1"/>
</dbReference>
<organism evidence="17 18">
    <name type="scientific">Sphingomonas xanthus</name>
    <dbReference type="NCBI Taxonomy" id="2594473"/>
    <lineage>
        <taxon>Bacteria</taxon>
        <taxon>Pseudomonadati</taxon>
        <taxon>Pseudomonadota</taxon>
        <taxon>Alphaproteobacteria</taxon>
        <taxon>Sphingomonadales</taxon>
        <taxon>Sphingomonadaceae</taxon>
        <taxon>Sphingomonas</taxon>
    </lineage>
</organism>
<dbReference type="PANTHER" id="PTHR22749">
    <property type="entry name" value="RIBOFLAVIN KINASE/FMN ADENYLYLTRANSFERASE"/>
    <property type="match status" value="1"/>
</dbReference>
<evidence type="ECO:0000256" key="2">
    <source>
        <dbReference type="ARBA" id="ARBA00004726"/>
    </source>
</evidence>
<evidence type="ECO:0000256" key="7">
    <source>
        <dbReference type="ARBA" id="ARBA00022695"/>
    </source>
</evidence>
<proteinExistence type="inferred from homology"/>
<dbReference type="GO" id="GO:0003919">
    <property type="term" value="F:FMN adenylyltransferase activity"/>
    <property type="evidence" value="ECO:0007669"/>
    <property type="project" value="UniProtKB-UniRule"/>
</dbReference>
<keyword evidence="5 15" id="KW-0288">FMN</keyword>
<evidence type="ECO:0000256" key="5">
    <source>
        <dbReference type="ARBA" id="ARBA00022643"/>
    </source>
</evidence>
<comment type="catalytic activity">
    <reaction evidence="13 15">
        <text>riboflavin + ATP = FMN + ADP + H(+)</text>
        <dbReference type="Rhea" id="RHEA:14357"/>
        <dbReference type="ChEBI" id="CHEBI:15378"/>
        <dbReference type="ChEBI" id="CHEBI:30616"/>
        <dbReference type="ChEBI" id="CHEBI:57986"/>
        <dbReference type="ChEBI" id="CHEBI:58210"/>
        <dbReference type="ChEBI" id="CHEBI:456216"/>
        <dbReference type="EC" id="2.7.1.26"/>
    </reaction>
</comment>
<dbReference type="SMART" id="SM00904">
    <property type="entry name" value="Flavokinase"/>
    <property type="match status" value="1"/>
</dbReference>
<reference evidence="17 18" key="1">
    <citation type="submission" date="2019-07" db="EMBL/GenBank/DDBJ databases">
        <title>Sphingomonas AE3 Genome sequencing and assembly.</title>
        <authorList>
            <person name="Kim H."/>
        </authorList>
    </citation>
    <scope>NUCLEOTIDE SEQUENCE [LARGE SCALE GENOMIC DNA]</scope>
    <source>
        <strain evidence="17 18">AE3</strain>
    </source>
</reference>
<dbReference type="KEGG" id="sxa:FMM02_03935"/>
<dbReference type="Pfam" id="PF01687">
    <property type="entry name" value="Flavokinase"/>
    <property type="match status" value="1"/>
</dbReference>
<protein>
    <recommendedName>
        <fullName evidence="15">Riboflavin biosynthesis protein</fullName>
    </recommendedName>
    <domain>
        <recommendedName>
            <fullName evidence="15">Riboflavin kinase</fullName>
            <ecNumber evidence="15">2.7.1.26</ecNumber>
        </recommendedName>
        <alternativeName>
            <fullName evidence="15">Flavokinase</fullName>
        </alternativeName>
    </domain>
    <domain>
        <recommendedName>
            <fullName evidence="15">FMN adenylyltransferase</fullName>
            <ecNumber evidence="15">2.7.7.2</ecNumber>
        </recommendedName>
        <alternativeName>
            <fullName evidence="15">FAD pyrophosphorylase</fullName>
        </alternativeName>
        <alternativeName>
            <fullName evidence="15">FAD synthase</fullName>
        </alternativeName>
    </domain>
</protein>
<dbReference type="EC" id="2.7.1.26" evidence="15"/>
<dbReference type="EMBL" id="CP041659">
    <property type="protein sequence ID" value="QDP20509.1"/>
    <property type="molecule type" value="Genomic_DNA"/>
</dbReference>
<dbReference type="GO" id="GO:0009231">
    <property type="term" value="P:riboflavin biosynthetic process"/>
    <property type="evidence" value="ECO:0007669"/>
    <property type="project" value="InterPro"/>
</dbReference>
<feature type="domain" description="Riboflavin kinase" evidence="16">
    <location>
        <begin position="183"/>
        <end position="307"/>
    </location>
</feature>
<dbReference type="Pfam" id="PF06574">
    <property type="entry name" value="FAD_syn"/>
    <property type="match status" value="1"/>
</dbReference>
<dbReference type="InterPro" id="IPR002606">
    <property type="entry name" value="Riboflavin_kinase_bac"/>
</dbReference>
<dbReference type="Proteomes" id="UP000321857">
    <property type="component" value="Chromosome"/>
</dbReference>
<evidence type="ECO:0000256" key="3">
    <source>
        <dbReference type="ARBA" id="ARBA00005201"/>
    </source>
</evidence>
<dbReference type="SUPFAM" id="SSF82114">
    <property type="entry name" value="Riboflavin kinase-like"/>
    <property type="match status" value="1"/>
</dbReference>
<comment type="function">
    <text evidence="1">Catalyzes the phosphorylation of riboflavin to FMN followed by the adenylation of FMN to FAD.</text>
</comment>
<evidence type="ECO:0000313" key="17">
    <source>
        <dbReference type="EMBL" id="QDP20509.1"/>
    </source>
</evidence>